<evidence type="ECO:0000313" key="1">
    <source>
        <dbReference type="EMBL" id="UPW41450.1"/>
    </source>
</evidence>
<reference evidence="1" key="1">
    <citation type="submission" date="2022-02" db="EMBL/GenBank/DDBJ databases">
        <title>Towards deciphering the DNA virus diversity associated with rodent species in the families Cricetidae and Heteromyidae.</title>
        <authorList>
            <person name="Lund M."/>
            <person name="Larsen B.B."/>
            <person name="Gryseels S."/>
            <person name="Kraberger S."/>
            <person name="Rowsey D.M."/>
            <person name="Steger L."/>
            <person name="Yule K.M."/>
            <person name="Upham N.S."/>
            <person name="Worobey M."/>
            <person name="Van Doorslaer K."/>
            <person name="Varsani A."/>
        </authorList>
    </citation>
    <scope>NUCLEOTIDE SEQUENCE</scope>
    <source>
        <strain evidence="1">UA23Rod_1392</strain>
    </source>
</reference>
<name>A0A976N2G0_9VIRU</name>
<proteinExistence type="predicted"/>
<dbReference type="InterPro" id="IPR046781">
    <property type="entry name" value="Phage_ORF5"/>
</dbReference>
<accession>A0A976N2G0</accession>
<protein>
    <submittedName>
        <fullName evidence="1">Nonstructural protein</fullName>
    </submittedName>
</protein>
<dbReference type="EMBL" id="OM869603">
    <property type="protein sequence ID" value="UPW41450.1"/>
    <property type="molecule type" value="Genomic_DNA"/>
</dbReference>
<organism evidence="1">
    <name type="scientific">Dipodfec virus UA23Rod_1392</name>
    <dbReference type="NCBI Taxonomy" id="2929332"/>
    <lineage>
        <taxon>Viruses</taxon>
        <taxon>Monodnaviria</taxon>
        <taxon>Sangervirae</taxon>
        <taxon>Phixviricota</taxon>
        <taxon>Malgrandaviricetes</taxon>
        <taxon>Petitvirales</taxon>
        <taxon>Microviridae</taxon>
    </lineage>
</organism>
<sequence>MKYYTLFDRITREYGVMFTAVNDSDCKRKLAFSQKDNPFTRDLELWFVGEFNQDTAAFSQTDCPVFVALMDDVMATYSTPLGDTEC</sequence>
<dbReference type="Pfam" id="PF20577">
    <property type="entry name" value="Phage_ORF5"/>
    <property type="match status" value="1"/>
</dbReference>